<evidence type="ECO:0000313" key="2">
    <source>
        <dbReference type="EMBL" id="GAA2940764.1"/>
    </source>
</evidence>
<comment type="caution">
    <text evidence="2">The sequence shown here is derived from an EMBL/GenBank/DDBJ whole genome shotgun (WGS) entry which is preliminary data.</text>
</comment>
<evidence type="ECO:0000313" key="3">
    <source>
        <dbReference type="Proteomes" id="UP001500403"/>
    </source>
</evidence>
<feature type="region of interest" description="Disordered" evidence="1">
    <location>
        <begin position="63"/>
        <end position="89"/>
    </location>
</feature>
<proteinExistence type="predicted"/>
<gene>
    <name evidence="2" type="ORF">GCM10010446_27530</name>
</gene>
<dbReference type="Proteomes" id="UP001500403">
    <property type="component" value="Unassembled WGS sequence"/>
</dbReference>
<feature type="region of interest" description="Disordered" evidence="1">
    <location>
        <begin position="1"/>
        <end position="51"/>
    </location>
</feature>
<evidence type="ECO:0000256" key="1">
    <source>
        <dbReference type="SAM" id="MobiDB-lite"/>
    </source>
</evidence>
<sequence length="112" mass="11280">MDRAEPGAHAGVPVAGPTTAWRAAAGSGRGPGIRRSTSHRERVSGARGETFGAAGGVSVRVAAARDPEGGGQERTAGRSRTAVASRSARLRWADERPGGRVGCGVAGIPNPE</sequence>
<accession>A0ABN3X990</accession>
<feature type="compositionally biased region" description="Low complexity" evidence="1">
    <location>
        <begin position="78"/>
        <end position="87"/>
    </location>
</feature>
<dbReference type="EMBL" id="BAAAUD010000029">
    <property type="protein sequence ID" value="GAA2940764.1"/>
    <property type="molecule type" value="Genomic_DNA"/>
</dbReference>
<name>A0ABN3X990_9ACTN</name>
<keyword evidence="3" id="KW-1185">Reference proteome</keyword>
<protein>
    <submittedName>
        <fullName evidence="2">Uncharacterized protein</fullName>
    </submittedName>
</protein>
<organism evidence="2 3">
    <name type="scientific">Streptomyces enissocaesilis</name>
    <dbReference type="NCBI Taxonomy" id="332589"/>
    <lineage>
        <taxon>Bacteria</taxon>
        <taxon>Bacillati</taxon>
        <taxon>Actinomycetota</taxon>
        <taxon>Actinomycetes</taxon>
        <taxon>Kitasatosporales</taxon>
        <taxon>Streptomycetaceae</taxon>
        <taxon>Streptomyces</taxon>
        <taxon>Streptomyces rochei group</taxon>
    </lineage>
</organism>
<reference evidence="2 3" key="1">
    <citation type="journal article" date="2019" name="Int. J. Syst. Evol. Microbiol.">
        <title>The Global Catalogue of Microorganisms (GCM) 10K type strain sequencing project: providing services to taxonomists for standard genome sequencing and annotation.</title>
        <authorList>
            <consortium name="The Broad Institute Genomics Platform"/>
            <consortium name="The Broad Institute Genome Sequencing Center for Infectious Disease"/>
            <person name="Wu L."/>
            <person name="Ma J."/>
        </authorList>
    </citation>
    <scope>NUCLEOTIDE SEQUENCE [LARGE SCALE GENOMIC DNA]</scope>
    <source>
        <strain evidence="2 3">JCM 9088</strain>
    </source>
</reference>